<sequence>MTLGQRIAAARTKAGLTQIELANKLSVSRQAITKWENDRGVPDIENLKALATMFGVSLDYLLATEGEFSAKVWTEPIDVSQFTKTGTQRSRYDAAVRSKYPDAKVIYPLVRRRKLTTWEAIVDFVVQPGVLGVADSLKDRSAYYVVNLGDRDLLVNVTKEFIESKDLVHRFTERKKVIGENRFVKSTYTI</sequence>
<evidence type="ECO:0000256" key="1">
    <source>
        <dbReference type="ARBA" id="ARBA00023125"/>
    </source>
</evidence>
<dbReference type="InterPro" id="IPR010982">
    <property type="entry name" value="Lambda_DNA-bd_dom_sf"/>
</dbReference>
<name>A0AAU7DW09_9MICO</name>
<dbReference type="Pfam" id="PF01381">
    <property type="entry name" value="HTH_3"/>
    <property type="match status" value="1"/>
</dbReference>
<dbReference type="InterPro" id="IPR001387">
    <property type="entry name" value="Cro/C1-type_HTH"/>
</dbReference>
<protein>
    <submittedName>
        <fullName evidence="3">Helix-turn-helix transcriptional regulator</fullName>
    </submittedName>
</protein>
<dbReference type="EMBL" id="CP146203">
    <property type="protein sequence ID" value="XBH21465.1"/>
    <property type="molecule type" value="Genomic_DNA"/>
</dbReference>
<evidence type="ECO:0000313" key="3">
    <source>
        <dbReference type="EMBL" id="XBH21465.1"/>
    </source>
</evidence>
<gene>
    <name evidence="3" type="ORF">V5R04_14830</name>
</gene>
<dbReference type="GO" id="GO:0003677">
    <property type="term" value="F:DNA binding"/>
    <property type="evidence" value="ECO:0007669"/>
    <property type="project" value="UniProtKB-KW"/>
</dbReference>
<dbReference type="SUPFAM" id="SSF47413">
    <property type="entry name" value="lambda repressor-like DNA-binding domains"/>
    <property type="match status" value="1"/>
</dbReference>
<dbReference type="PANTHER" id="PTHR46558">
    <property type="entry name" value="TRACRIPTIONAL REGULATORY PROTEIN-RELATED-RELATED"/>
    <property type="match status" value="1"/>
</dbReference>
<dbReference type="Gene3D" id="1.10.260.40">
    <property type="entry name" value="lambda repressor-like DNA-binding domains"/>
    <property type="match status" value="1"/>
</dbReference>
<keyword evidence="1" id="KW-0238">DNA-binding</keyword>
<dbReference type="PROSITE" id="PS50943">
    <property type="entry name" value="HTH_CROC1"/>
    <property type="match status" value="1"/>
</dbReference>
<reference evidence="3" key="1">
    <citation type="submission" date="2024-02" db="EMBL/GenBank/DDBJ databases">
        <title>Tomenella chthoni gen. nov. sp. nov., a member of the family Jonesiaceae isolated from bat guano.</title>
        <authorList>
            <person name="Miller S.L."/>
            <person name="King J."/>
            <person name="Sankaranarayanan K."/>
            <person name="Lawson P.A."/>
        </authorList>
    </citation>
    <scope>NUCLEOTIDE SEQUENCE</scope>
    <source>
        <strain evidence="3">BS-20</strain>
    </source>
</reference>
<dbReference type="AlphaFoldDB" id="A0AAU7DW09"/>
<dbReference type="PANTHER" id="PTHR46558:SF13">
    <property type="entry name" value="HTH-TYPE TRANSCRIPTIONAL REGULATOR IMMR"/>
    <property type="match status" value="1"/>
</dbReference>
<feature type="domain" description="HTH cro/C1-type" evidence="2">
    <location>
        <begin position="7"/>
        <end position="61"/>
    </location>
</feature>
<dbReference type="CDD" id="cd00093">
    <property type="entry name" value="HTH_XRE"/>
    <property type="match status" value="1"/>
</dbReference>
<dbReference type="SMART" id="SM00530">
    <property type="entry name" value="HTH_XRE"/>
    <property type="match status" value="1"/>
</dbReference>
<accession>A0AAU7DW09</accession>
<proteinExistence type="predicted"/>
<evidence type="ECO:0000259" key="2">
    <source>
        <dbReference type="PROSITE" id="PS50943"/>
    </source>
</evidence>
<organism evidence="3">
    <name type="scientific">Jonesiaceae bacterium BS-20</name>
    <dbReference type="NCBI Taxonomy" id="3120821"/>
    <lineage>
        <taxon>Bacteria</taxon>
        <taxon>Bacillati</taxon>
        <taxon>Actinomycetota</taxon>
        <taxon>Actinomycetes</taxon>
        <taxon>Micrococcales</taxon>
        <taxon>Jonesiaceae</taxon>
    </lineage>
</organism>